<evidence type="ECO:0000256" key="1">
    <source>
        <dbReference type="SAM" id="SignalP"/>
    </source>
</evidence>
<organism evidence="2 3">
    <name type="scientific">Aristolochia fimbriata</name>
    <name type="common">White veined hardy Dutchman's pipe vine</name>
    <dbReference type="NCBI Taxonomy" id="158543"/>
    <lineage>
        <taxon>Eukaryota</taxon>
        <taxon>Viridiplantae</taxon>
        <taxon>Streptophyta</taxon>
        <taxon>Embryophyta</taxon>
        <taxon>Tracheophyta</taxon>
        <taxon>Spermatophyta</taxon>
        <taxon>Magnoliopsida</taxon>
        <taxon>Magnoliidae</taxon>
        <taxon>Piperales</taxon>
        <taxon>Aristolochiaceae</taxon>
        <taxon>Aristolochia</taxon>
    </lineage>
</organism>
<sequence length="107" mass="12345">MLCLIAFCLSELLAACRLPRKSHKLLFTSNLVLVDAYLHIAHMQLYYKSQTDLREYGSTAEEEAVVSLLSELRIMVREYEKALLDILIERLSSLTEDFFTFKGVKLL</sequence>
<gene>
    <name evidence="2" type="ORF">H6P81_003976</name>
</gene>
<accession>A0AAV7FHM5</accession>
<evidence type="ECO:0000313" key="2">
    <source>
        <dbReference type="EMBL" id="KAG9459468.1"/>
    </source>
</evidence>
<feature type="signal peptide" evidence="1">
    <location>
        <begin position="1"/>
        <end position="15"/>
    </location>
</feature>
<reference evidence="2 3" key="1">
    <citation type="submission" date="2021-07" db="EMBL/GenBank/DDBJ databases">
        <title>The Aristolochia fimbriata genome: insights into angiosperm evolution, floral development and chemical biosynthesis.</title>
        <authorList>
            <person name="Jiao Y."/>
        </authorList>
    </citation>
    <scope>NUCLEOTIDE SEQUENCE [LARGE SCALE GENOMIC DNA]</scope>
    <source>
        <strain evidence="2">IBCAS-2021</strain>
        <tissue evidence="2">Leaf</tissue>
    </source>
</reference>
<dbReference type="AlphaFoldDB" id="A0AAV7FHM5"/>
<feature type="chain" id="PRO_5043967082" evidence="1">
    <location>
        <begin position="16"/>
        <end position="107"/>
    </location>
</feature>
<evidence type="ECO:0000313" key="3">
    <source>
        <dbReference type="Proteomes" id="UP000825729"/>
    </source>
</evidence>
<dbReference type="EMBL" id="JAINDJ010000002">
    <property type="protein sequence ID" value="KAG9459468.1"/>
    <property type="molecule type" value="Genomic_DNA"/>
</dbReference>
<name>A0AAV7FHM5_ARIFI</name>
<dbReference type="Proteomes" id="UP000825729">
    <property type="component" value="Unassembled WGS sequence"/>
</dbReference>
<proteinExistence type="predicted"/>
<protein>
    <submittedName>
        <fullName evidence="2">Uncharacterized protein</fullName>
    </submittedName>
</protein>
<comment type="caution">
    <text evidence="2">The sequence shown here is derived from an EMBL/GenBank/DDBJ whole genome shotgun (WGS) entry which is preliminary data.</text>
</comment>
<keyword evidence="3" id="KW-1185">Reference proteome</keyword>
<keyword evidence="1" id="KW-0732">Signal</keyword>